<dbReference type="EMBL" id="AWFF01000031">
    <property type="protein sequence ID" value="KCZ55333.1"/>
    <property type="molecule type" value="Genomic_DNA"/>
</dbReference>
<dbReference type="PANTHER" id="PTHR30451">
    <property type="entry name" value="OUTER MEMBRANE USHER PROTEIN"/>
    <property type="match status" value="1"/>
</dbReference>
<proteinExistence type="predicted"/>
<dbReference type="GO" id="GO:0009297">
    <property type="term" value="P:pilus assembly"/>
    <property type="evidence" value="ECO:0007669"/>
    <property type="project" value="InterPro"/>
</dbReference>
<feature type="chain" id="PRO_5001614575" description="PapC-like C-terminal domain-containing protein" evidence="1">
    <location>
        <begin position="20"/>
        <end position="767"/>
    </location>
</feature>
<dbReference type="Gene3D" id="2.60.40.2610">
    <property type="entry name" value="Outer membrane usher protein FimD, plug domain"/>
    <property type="match status" value="1"/>
</dbReference>
<dbReference type="Pfam" id="PF13953">
    <property type="entry name" value="PapC_C"/>
    <property type="match status" value="1"/>
</dbReference>
<dbReference type="Proteomes" id="UP000027037">
    <property type="component" value="Unassembled WGS sequence"/>
</dbReference>
<dbReference type="InterPro" id="IPR042186">
    <property type="entry name" value="FimD_plug_dom"/>
</dbReference>
<dbReference type="InterPro" id="IPR025949">
    <property type="entry name" value="PapC-like_C"/>
</dbReference>
<dbReference type="OrthoDB" id="8587at2"/>
<protein>
    <recommendedName>
        <fullName evidence="2">PapC-like C-terminal domain-containing protein</fullName>
    </recommendedName>
</protein>
<evidence type="ECO:0000313" key="4">
    <source>
        <dbReference type="Proteomes" id="UP000027037"/>
    </source>
</evidence>
<feature type="signal peptide" evidence="1">
    <location>
        <begin position="1"/>
        <end position="19"/>
    </location>
</feature>
<feature type="domain" description="PapC-like C-terminal" evidence="2">
    <location>
        <begin position="686"/>
        <end position="738"/>
    </location>
</feature>
<dbReference type="PANTHER" id="PTHR30451:SF5">
    <property type="entry name" value="SLR0019 PROTEIN"/>
    <property type="match status" value="1"/>
</dbReference>
<gene>
    <name evidence="3" type="ORF">HY29_12415</name>
</gene>
<accession>A0A062UC80</accession>
<dbReference type="GO" id="GO:0015473">
    <property type="term" value="F:fimbrial usher porin activity"/>
    <property type="evidence" value="ECO:0007669"/>
    <property type="project" value="InterPro"/>
</dbReference>
<sequence length="767" mass="83507">MRLGLVSSSSVLVSLAASAVEIPDTPNAGAPSASPYLLVEMKVNGQTSQSVVEIVKVSAACDQIAVRYLNLAGLYNAPETAVCLQDVPGIDYRIDTATATLEIFTRAEPELLAAPHHARPTFLRPTPGLLGSYSLSGQRVETENDTDWNSFGSLSLGFYAPAGRLENEVIASVTEDRSNVQRIRTVYQKDFPDSLTTLSLGDSFTRAPRWGRVTAFAGLQIGTDFSMDPEGNYMPFQMLKALLRDQSEVNIRINGVTRRHVGVDPGMTEFDIAPQTGLNEVEMVIREETGLTRIENFSFFNSRTALAKGRTDYSVSLGVPRRYVGAEAAYLDRVIGNAYLRRGLSNEVTGEVYLEASNEGMLAGTGAQLTTRHIGVLNVSAALSESDESGTGGLFAVGFERITRRTSLQLEARFAGDAYRDSVSANGVPFPDRTVRASVGVATGLGSLRASYQEEEDIDLRDRRFAALSWERPFESQRISAFASAYHDMEQDESGLSLGLRVRFGNNKTASLSRTQLDDDYANVLQVNGSSGKNDRLQWSAQATDGNRTDSVQAYGTLQGRQAEMFANVGLYESMNQASAGIRGGFAMAGGMLALRRYAGTSAALVNADGLVNVDVFHDGRPAGQTNNDGRILIMDLRAHEANKLSLEPEDLSLDYAVETYEKSVRPMRGIVQVDFKARRALSLAFTIIQRDGSPLPVGSTVRILDTGELCPVGYDGRAWCEHILDDQTVEVVTPEGRFTQRADQLREEGVMRLIDAPSLRMASTDR</sequence>
<dbReference type="AlphaFoldDB" id="A0A062UC80"/>
<dbReference type="InterPro" id="IPR000015">
    <property type="entry name" value="Fimb_usher"/>
</dbReference>
<evidence type="ECO:0000313" key="3">
    <source>
        <dbReference type="EMBL" id="KCZ55333.1"/>
    </source>
</evidence>
<dbReference type="RefSeq" id="WP_034794352.1">
    <property type="nucleotide sequence ID" value="NZ_AWFF01000031.1"/>
</dbReference>
<dbReference type="Pfam" id="PF00577">
    <property type="entry name" value="Usher"/>
    <property type="match status" value="2"/>
</dbReference>
<keyword evidence="4" id="KW-1185">Reference proteome</keyword>
<reference evidence="3 4" key="1">
    <citation type="journal article" date="2014" name="Antonie Van Leeuwenhoek">
        <title>Hyphomonas beringensis sp. nov. and Hyphomonas chukchiensis sp. nov., isolated from surface seawater of the Bering Sea and Chukchi Sea.</title>
        <authorList>
            <person name="Li C."/>
            <person name="Lai Q."/>
            <person name="Li G."/>
            <person name="Dong C."/>
            <person name="Wang J."/>
            <person name="Liao Y."/>
            <person name="Shao Z."/>
        </authorList>
    </citation>
    <scope>NUCLEOTIDE SEQUENCE [LARGE SCALE GENOMIC DNA]</scope>
    <source>
        <strain evidence="3 4">25B14_1</strain>
    </source>
</reference>
<evidence type="ECO:0000256" key="1">
    <source>
        <dbReference type="SAM" id="SignalP"/>
    </source>
</evidence>
<dbReference type="STRING" id="1280946.HY29_12415"/>
<dbReference type="PATRIC" id="fig|1280946.3.peg.1273"/>
<organism evidence="3 4">
    <name type="scientific">Hyphomonas beringensis</name>
    <dbReference type="NCBI Taxonomy" id="1280946"/>
    <lineage>
        <taxon>Bacteria</taxon>
        <taxon>Pseudomonadati</taxon>
        <taxon>Pseudomonadota</taxon>
        <taxon>Alphaproteobacteria</taxon>
        <taxon>Hyphomonadales</taxon>
        <taxon>Hyphomonadaceae</taxon>
        <taxon>Hyphomonas</taxon>
    </lineage>
</organism>
<name>A0A062UC80_9PROT</name>
<dbReference type="GO" id="GO:0009279">
    <property type="term" value="C:cell outer membrane"/>
    <property type="evidence" value="ECO:0007669"/>
    <property type="project" value="TreeGrafter"/>
</dbReference>
<keyword evidence="1" id="KW-0732">Signal</keyword>
<evidence type="ECO:0000259" key="2">
    <source>
        <dbReference type="Pfam" id="PF13953"/>
    </source>
</evidence>
<dbReference type="eggNOG" id="COG3188">
    <property type="taxonomic scope" value="Bacteria"/>
</dbReference>
<comment type="caution">
    <text evidence="3">The sequence shown here is derived from an EMBL/GenBank/DDBJ whole genome shotgun (WGS) entry which is preliminary data.</text>
</comment>